<dbReference type="Proteomes" id="UP001470809">
    <property type="component" value="Chromosome"/>
</dbReference>
<dbReference type="EMBL" id="CP151767">
    <property type="protein sequence ID" value="WZU67350.1"/>
    <property type="molecule type" value="Genomic_DNA"/>
</dbReference>
<dbReference type="RefSeq" id="WP_342076661.1">
    <property type="nucleotide sequence ID" value="NZ_CP151767.2"/>
</dbReference>
<comment type="similarity">
    <text evidence="2 8">Belongs to the 4-toluene sulfonate uptake permease (TSUP) (TC 2.A.102) family.</text>
</comment>
<dbReference type="PANTHER" id="PTHR30269">
    <property type="entry name" value="TRANSMEMBRANE PROTEIN YFCA"/>
    <property type="match status" value="1"/>
</dbReference>
<dbReference type="InterPro" id="IPR002781">
    <property type="entry name" value="TM_pro_TauE-like"/>
</dbReference>
<feature type="transmembrane region" description="Helical" evidence="8">
    <location>
        <begin position="30"/>
        <end position="63"/>
    </location>
</feature>
<sequence length="249" mass="26293">MDDLTFWMAAVLASVCVGLAKGGLSLVGALAVPILALTISPVTAAAMLLPVFVVSDVIGLIAYRRQVDPVVLKIMMVAMPLGVLVGYLTVDIVSDAVVTTIIGAIGAVFSLSLIMRRKADVPPKSPAWPAGLFWGGITGFTSFVSHTGAVPYQVFTLPLRMPKMIFAGTVTVAFAYINLIKLIPYFLLGQLSLGNLKIAVILLAPAAIGVAAGLKLVKILPERLFFRFITGALLVLSCKLLWDGLTSLI</sequence>
<evidence type="ECO:0000256" key="6">
    <source>
        <dbReference type="ARBA" id="ARBA00022989"/>
    </source>
</evidence>
<dbReference type="Pfam" id="PF01925">
    <property type="entry name" value="TauE"/>
    <property type="match status" value="1"/>
</dbReference>
<dbReference type="GO" id="GO:0005886">
    <property type="term" value="C:plasma membrane"/>
    <property type="evidence" value="ECO:0007669"/>
    <property type="project" value="UniProtKB-SubCell"/>
</dbReference>
<evidence type="ECO:0000256" key="1">
    <source>
        <dbReference type="ARBA" id="ARBA00004651"/>
    </source>
</evidence>
<keyword evidence="6 8" id="KW-1133">Transmembrane helix</keyword>
<evidence type="ECO:0000256" key="2">
    <source>
        <dbReference type="ARBA" id="ARBA00009142"/>
    </source>
</evidence>
<evidence type="ECO:0000313" key="10">
    <source>
        <dbReference type="Proteomes" id="UP001470809"/>
    </source>
</evidence>
<dbReference type="PANTHER" id="PTHR30269:SF37">
    <property type="entry name" value="MEMBRANE TRANSPORTER PROTEIN"/>
    <property type="match status" value="1"/>
</dbReference>
<proteinExistence type="inferred from homology"/>
<reference evidence="10" key="1">
    <citation type="submission" date="2024-04" db="EMBL/GenBank/DDBJ databases">
        <title>Phylogenomic analyses of a clade within the roseobacter group suggest taxonomic reassignments of species of the genera Aestuariivita, Citreicella, Loktanella, Nautella, Pelagibaca, Ruegeria, Thalassobius, Thiobacimonas and Tropicibacter, and the proposal o.</title>
        <authorList>
            <person name="Jeon C.O."/>
        </authorList>
    </citation>
    <scope>NUCLEOTIDE SEQUENCE [LARGE SCALE GENOMIC DNA]</scope>
    <source>
        <strain evidence="10">SS1-5</strain>
    </source>
</reference>
<evidence type="ECO:0000256" key="5">
    <source>
        <dbReference type="ARBA" id="ARBA00022692"/>
    </source>
</evidence>
<name>A0AAN0NKJ8_9RHOB</name>
<evidence type="ECO:0000256" key="7">
    <source>
        <dbReference type="ARBA" id="ARBA00023136"/>
    </source>
</evidence>
<gene>
    <name evidence="9" type="ORF">AABB31_20775</name>
</gene>
<accession>A0AAN0NKJ8</accession>
<feature type="transmembrane region" description="Helical" evidence="8">
    <location>
        <begin position="165"/>
        <end position="186"/>
    </location>
</feature>
<keyword evidence="4 8" id="KW-1003">Cell membrane</keyword>
<feature type="transmembrane region" description="Helical" evidence="8">
    <location>
        <begin position="198"/>
        <end position="217"/>
    </location>
</feature>
<keyword evidence="3" id="KW-0813">Transport</keyword>
<keyword evidence="5 8" id="KW-0812">Transmembrane</keyword>
<dbReference type="KEGG" id="yrh:AABB31_20775"/>
<keyword evidence="10" id="KW-1185">Reference proteome</keyword>
<feature type="transmembrane region" description="Helical" evidence="8">
    <location>
        <begin position="224"/>
        <end position="242"/>
    </location>
</feature>
<evidence type="ECO:0000256" key="8">
    <source>
        <dbReference type="RuleBase" id="RU363041"/>
    </source>
</evidence>
<evidence type="ECO:0000256" key="4">
    <source>
        <dbReference type="ARBA" id="ARBA00022475"/>
    </source>
</evidence>
<evidence type="ECO:0000256" key="3">
    <source>
        <dbReference type="ARBA" id="ARBA00022448"/>
    </source>
</evidence>
<organism evidence="9 10">
    <name type="scientific">Yoonia rhodophyticola</name>
    <dbReference type="NCBI Taxonomy" id="3137370"/>
    <lineage>
        <taxon>Bacteria</taxon>
        <taxon>Pseudomonadati</taxon>
        <taxon>Pseudomonadota</taxon>
        <taxon>Alphaproteobacteria</taxon>
        <taxon>Rhodobacterales</taxon>
        <taxon>Paracoccaceae</taxon>
        <taxon>Yoonia</taxon>
    </lineage>
</organism>
<reference evidence="9 10" key="2">
    <citation type="submission" date="2024-08" db="EMBL/GenBank/DDBJ databases">
        <title>Phylogenomic analyses of a clade within the roseobacter group suggest taxonomic reassignments of species of the genera Aestuariivita, Citreicella, Loktanella, Nautella, Pelagibaca, Ruegeria, Thalassobius, Thiobacimonas and Tropicibacter, and the proposal o.</title>
        <authorList>
            <person name="Jeon C.O."/>
        </authorList>
    </citation>
    <scope>NUCLEOTIDE SEQUENCE [LARGE SCALE GENOMIC DNA]</scope>
    <source>
        <strain evidence="9 10">SS1-5</strain>
    </source>
</reference>
<dbReference type="AlphaFoldDB" id="A0AAN0NKJ8"/>
<feature type="transmembrane region" description="Helical" evidence="8">
    <location>
        <begin position="70"/>
        <end position="90"/>
    </location>
</feature>
<evidence type="ECO:0000313" key="9">
    <source>
        <dbReference type="EMBL" id="WZU67350.1"/>
    </source>
</evidence>
<protein>
    <recommendedName>
        <fullName evidence="8">Probable membrane transporter protein</fullName>
    </recommendedName>
</protein>
<feature type="transmembrane region" description="Helical" evidence="8">
    <location>
        <begin position="96"/>
        <end position="115"/>
    </location>
</feature>
<dbReference type="InterPro" id="IPR052017">
    <property type="entry name" value="TSUP"/>
</dbReference>
<keyword evidence="7 8" id="KW-0472">Membrane</keyword>
<comment type="subcellular location">
    <subcellularLocation>
        <location evidence="1 8">Cell membrane</location>
        <topology evidence="1 8">Multi-pass membrane protein</topology>
    </subcellularLocation>
</comment>